<reference evidence="1 2" key="1">
    <citation type="submission" date="2017-11" db="EMBL/GenBank/DDBJ databases">
        <title>Genomic Encyclopedia of Archaeal and Bacterial Type Strains, Phase II (KMG-II): From Individual Species to Whole Genera.</title>
        <authorList>
            <person name="Goeker M."/>
        </authorList>
    </citation>
    <scope>NUCLEOTIDE SEQUENCE [LARGE SCALE GENOMIC DNA]</scope>
    <source>
        <strain evidence="1 2">DSM 27393</strain>
    </source>
</reference>
<dbReference type="Proteomes" id="UP000228758">
    <property type="component" value="Unassembled WGS sequence"/>
</dbReference>
<dbReference type="EMBL" id="PGFF01000001">
    <property type="protein sequence ID" value="PJJ71427.1"/>
    <property type="molecule type" value="Genomic_DNA"/>
</dbReference>
<gene>
    <name evidence="1" type="ORF">CLV46_0973</name>
</gene>
<evidence type="ECO:0000313" key="1">
    <source>
        <dbReference type="EMBL" id="PJJ71427.1"/>
    </source>
</evidence>
<sequence length="291" mass="32692">MPADGFASAEARRLGVARSRLRASDVSAPFRGVRIIAEPSGLRARCRAYLATAVDGAVFTHVTAAVLLGIPLPRRLESQWAIDVSAPVAVPRMRGVRGHRIGSVAWWACRDVGGLPVVTPEAVWVQLASYLELEDLVVATDHLLRRKRPQSTSERLIDTLARAGGARGVRRLREAMDLARPLTDSPMETRLRLLLVRNEFPEPVIRHPIHDDTGAFIGHPDLAYVAERIAFEYEGEGHRLHRTTFVDDIDRRERMEDAGWRCVRVVSDDIARPHALLERTRRLLHQRRSRS</sequence>
<comment type="caution">
    <text evidence="1">The sequence shown here is derived from an EMBL/GenBank/DDBJ whole genome shotgun (WGS) entry which is preliminary data.</text>
</comment>
<proteinExistence type="predicted"/>
<evidence type="ECO:0000313" key="2">
    <source>
        <dbReference type="Proteomes" id="UP000228758"/>
    </source>
</evidence>
<protein>
    <recommendedName>
        <fullName evidence="3">DUF559 domain-containing protein</fullName>
    </recommendedName>
</protein>
<dbReference type="InterPro" id="IPR011335">
    <property type="entry name" value="Restrct_endonuc-II-like"/>
</dbReference>
<organism evidence="1 2">
    <name type="scientific">Diaminobutyricimonas aerilata</name>
    <dbReference type="NCBI Taxonomy" id="1162967"/>
    <lineage>
        <taxon>Bacteria</taxon>
        <taxon>Bacillati</taxon>
        <taxon>Actinomycetota</taxon>
        <taxon>Actinomycetes</taxon>
        <taxon>Micrococcales</taxon>
        <taxon>Microbacteriaceae</taxon>
        <taxon>Diaminobutyricimonas</taxon>
    </lineage>
</organism>
<dbReference type="AlphaFoldDB" id="A0A2M9CHR4"/>
<name>A0A2M9CHR4_9MICO</name>
<evidence type="ECO:0008006" key="3">
    <source>
        <dbReference type="Google" id="ProtNLM"/>
    </source>
</evidence>
<dbReference type="SUPFAM" id="SSF52980">
    <property type="entry name" value="Restriction endonuclease-like"/>
    <property type="match status" value="1"/>
</dbReference>
<keyword evidence="2" id="KW-1185">Reference proteome</keyword>
<accession>A0A2M9CHR4</accession>